<proteinExistence type="predicted"/>
<sequence>MFYDKLSGVLMILTSAGIRSSAECSRLGQYATRMESCRVRGWWSRQCTEPIRTDEIVCSTVNNSLWLT</sequence>
<organism evidence="1">
    <name type="scientific">Solanum chacoense</name>
    <name type="common">Chaco potato</name>
    <dbReference type="NCBI Taxonomy" id="4108"/>
    <lineage>
        <taxon>Eukaryota</taxon>
        <taxon>Viridiplantae</taxon>
        <taxon>Streptophyta</taxon>
        <taxon>Embryophyta</taxon>
        <taxon>Tracheophyta</taxon>
        <taxon>Spermatophyta</taxon>
        <taxon>Magnoliopsida</taxon>
        <taxon>eudicotyledons</taxon>
        <taxon>Gunneridae</taxon>
        <taxon>Pentapetalae</taxon>
        <taxon>asterids</taxon>
        <taxon>lamiids</taxon>
        <taxon>Solanales</taxon>
        <taxon>Solanaceae</taxon>
        <taxon>Solanoideae</taxon>
        <taxon>Solaneae</taxon>
        <taxon>Solanum</taxon>
    </lineage>
</organism>
<name>A0A0V0HVQ5_SOLCH</name>
<accession>A0A0V0HVQ5</accession>
<reference evidence="1" key="1">
    <citation type="submission" date="2015-12" db="EMBL/GenBank/DDBJ databases">
        <title>Gene expression during late stages of embryo sac development: a critical building block for successful pollen-pistil interactions.</title>
        <authorList>
            <person name="Liu Y."/>
            <person name="Joly V."/>
            <person name="Sabar M."/>
            <person name="Matton D.P."/>
        </authorList>
    </citation>
    <scope>NUCLEOTIDE SEQUENCE</scope>
</reference>
<dbReference type="AlphaFoldDB" id="A0A0V0HVQ5"/>
<protein>
    <submittedName>
        <fullName evidence="1">Putative ovule protein</fullName>
    </submittedName>
</protein>
<evidence type="ECO:0000313" key="1">
    <source>
        <dbReference type="EMBL" id="JAP24170.1"/>
    </source>
</evidence>
<dbReference type="EMBL" id="GEDG01014678">
    <property type="protein sequence ID" value="JAP24170.1"/>
    <property type="molecule type" value="Transcribed_RNA"/>
</dbReference>